<dbReference type="PROSITE" id="PS00198">
    <property type="entry name" value="4FE4S_FER_1"/>
    <property type="match status" value="1"/>
</dbReference>
<dbReference type="Pfam" id="PF12838">
    <property type="entry name" value="Fer4_7"/>
    <property type="match status" value="1"/>
</dbReference>
<keyword evidence="2" id="KW-0479">Metal-binding</keyword>
<dbReference type="GO" id="GO:0046872">
    <property type="term" value="F:metal ion binding"/>
    <property type="evidence" value="ECO:0007669"/>
    <property type="project" value="UniProtKB-KW"/>
</dbReference>
<dbReference type="PROSITE" id="PS51379">
    <property type="entry name" value="4FE4S_FER_2"/>
    <property type="match status" value="2"/>
</dbReference>
<dbReference type="SUPFAM" id="SSF54862">
    <property type="entry name" value="4Fe-4S ferredoxins"/>
    <property type="match status" value="1"/>
</dbReference>
<dbReference type="InterPro" id="IPR007160">
    <property type="entry name" value="DUF362"/>
</dbReference>
<name>A0A4V3HHE6_9BACT</name>
<evidence type="ECO:0000256" key="1">
    <source>
        <dbReference type="ARBA" id="ARBA00022485"/>
    </source>
</evidence>
<evidence type="ECO:0000313" key="6">
    <source>
        <dbReference type="EMBL" id="TDY64991.1"/>
    </source>
</evidence>
<keyword evidence="4" id="KW-0411">Iron-sulfur</keyword>
<dbReference type="Gene3D" id="3.30.70.20">
    <property type="match status" value="1"/>
</dbReference>
<feature type="domain" description="4Fe-4S ferredoxin-type" evidence="5">
    <location>
        <begin position="339"/>
        <end position="368"/>
    </location>
</feature>
<accession>A0A4V3HHE6</accession>
<dbReference type="InterPro" id="IPR050157">
    <property type="entry name" value="PSI_iron-sulfur_center"/>
</dbReference>
<dbReference type="PANTHER" id="PTHR24960">
    <property type="entry name" value="PHOTOSYSTEM I IRON-SULFUR CENTER-RELATED"/>
    <property type="match status" value="1"/>
</dbReference>
<dbReference type="OrthoDB" id="9807879at2"/>
<organism evidence="6 7">
    <name type="scientific">Aminivibrio pyruvatiphilus</name>
    <dbReference type="NCBI Taxonomy" id="1005740"/>
    <lineage>
        <taxon>Bacteria</taxon>
        <taxon>Thermotogati</taxon>
        <taxon>Synergistota</taxon>
        <taxon>Synergistia</taxon>
        <taxon>Synergistales</taxon>
        <taxon>Aminobacteriaceae</taxon>
        <taxon>Aminivibrio</taxon>
    </lineage>
</organism>
<reference evidence="6 7" key="1">
    <citation type="submission" date="2019-03" db="EMBL/GenBank/DDBJ databases">
        <title>Genomic Encyclopedia of Type Strains, Phase IV (KMG-IV): sequencing the most valuable type-strain genomes for metagenomic binning, comparative biology and taxonomic classification.</title>
        <authorList>
            <person name="Goeker M."/>
        </authorList>
    </citation>
    <scope>NUCLEOTIDE SEQUENCE [LARGE SCALE GENOMIC DNA]</scope>
    <source>
        <strain evidence="6 7">DSM 25964</strain>
    </source>
</reference>
<dbReference type="EMBL" id="SORI01000001">
    <property type="protein sequence ID" value="TDY64991.1"/>
    <property type="molecule type" value="Genomic_DNA"/>
</dbReference>
<evidence type="ECO:0000256" key="4">
    <source>
        <dbReference type="ARBA" id="ARBA00023014"/>
    </source>
</evidence>
<dbReference type="Pfam" id="PF04015">
    <property type="entry name" value="DUF362"/>
    <property type="match status" value="1"/>
</dbReference>
<feature type="domain" description="4Fe-4S ferredoxin-type" evidence="5">
    <location>
        <begin position="309"/>
        <end position="338"/>
    </location>
</feature>
<dbReference type="InterPro" id="IPR017900">
    <property type="entry name" value="4Fe4S_Fe_S_CS"/>
</dbReference>
<dbReference type="GO" id="GO:0051539">
    <property type="term" value="F:4 iron, 4 sulfur cluster binding"/>
    <property type="evidence" value="ECO:0007669"/>
    <property type="project" value="UniProtKB-KW"/>
</dbReference>
<evidence type="ECO:0000256" key="2">
    <source>
        <dbReference type="ARBA" id="ARBA00022723"/>
    </source>
</evidence>
<dbReference type="InterPro" id="IPR017896">
    <property type="entry name" value="4Fe4S_Fe-S-bd"/>
</dbReference>
<protein>
    <submittedName>
        <fullName evidence="6">Uncharacterized protein (DUF362 family)</fullName>
    </submittedName>
</protein>
<keyword evidence="3" id="KW-0408">Iron</keyword>
<dbReference type="Proteomes" id="UP000295066">
    <property type="component" value="Unassembled WGS sequence"/>
</dbReference>
<evidence type="ECO:0000313" key="7">
    <source>
        <dbReference type="Proteomes" id="UP000295066"/>
    </source>
</evidence>
<proteinExistence type="predicted"/>
<sequence>MTDMPSAALFRCGSYEREEVEDRLDILLESLGGMGRFVLPGERVLLKPNLLSASSPEQCVTTHPEVVRAAALRVLEAGAHPFIGDSPGLDGFSSVAAKTGMAAVAGELGIPCAELDDPVPLPMAEGSVFQRVEVSRKALEAGKIINLPKLKTHAQMMLTLGVKNLFGTVVRQRKASWHYTVGLDRDVFADLHLDIARSLAPTLTIMDGIGGMEGRGPGNGRPRMFGLLAASADPLALDLRLCTLLGADLQAFPLYRSARRRNLVPKDFGTTAGDLPPDFVFEKVDIPRLDSLHLLPALLDGFGKRHLSSRPVQRPRDCIGCGKCVEVCPAKAMTRKTPNTIYIDYEKCIRCYCCQEVCPADAIGFSRGFLLRVLDFLGR</sequence>
<keyword evidence="7" id="KW-1185">Reference proteome</keyword>
<dbReference type="RefSeq" id="WP_133955312.1">
    <property type="nucleotide sequence ID" value="NZ_SORI01000001.1"/>
</dbReference>
<gene>
    <name evidence="6" type="ORF">C8D99_101137</name>
</gene>
<evidence type="ECO:0000259" key="5">
    <source>
        <dbReference type="PROSITE" id="PS51379"/>
    </source>
</evidence>
<evidence type="ECO:0000256" key="3">
    <source>
        <dbReference type="ARBA" id="ARBA00023004"/>
    </source>
</evidence>
<keyword evidence="1" id="KW-0004">4Fe-4S</keyword>
<dbReference type="AlphaFoldDB" id="A0A4V3HHE6"/>
<comment type="caution">
    <text evidence="6">The sequence shown here is derived from an EMBL/GenBank/DDBJ whole genome shotgun (WGS) entry which is preliminary data.</text>
</comment>